<feature type="compositionally biased region" description="Pro residues" evidence="2">
    <location>
        <begin position="862"/>
        <end position="873"/>
    </location>
</feature>
<feature type="region of interest" description="Disordered" evidence="2">
    <location>
        <begin position="45"/>
        <end position="107"/>
    </location>
</feature>
<dbReference type="Ensembl" id="ENSOKIT00005000652.1">
    <property type="protein sequence ID" value="ENSOKIP00005000621.1"/>
    <property type="gene ID" value="ENSOKIG00005000355.1"/>
</dbReference>
<feature type="region of interest" description="Disordered" evidence="2">
    <location>
        <begin position="307"/>
        <end position="369"/>
    </location>
</feature>
<feature type="compositionally biased region" description="Polar residues" evidence="2">
    <location>
        <begin position="98"/>
        <end position="107"/>
    </location>
</feature>
<evidence type="ECO:0000259" key="3">
    <source>
        <dbReference type="Pfam" id="PF12540"/>
    </source>
</evidence>
<evidence type="ECO:0000313" key="5">
    <source>
        <dbReference type="Proteomes" id="UP000694557"/>
    </source>
</evidence>
<dbReference type="AlphaFoldDB" id="A0A8C7C806"/>
<feature type="compositionally biased region" description="Basic and acidic residues" evidence="2">
    <location>
        <begin position="571"/>
        <end position="597"/>
    </location>
</feature>
<feature type="compositionally biased region" description="Polar residues" evidence="2">
    <location>
        <begin position="12"/>
        <end position="25"/>
    </location>
</feature>
<keyword evidence="5" id="KW-1185">Reference proteome</keyword>
<feature type="compositionally biased region" description="Basic residues" evidence="2">
    <location>
        <begin position="719"/>
        <end position="729"/>
    </location>
</feature>
<feature type="compositionally biased region" description="Low complexity" evidence="2">
    <location>
        <begin position="629"/>
        <end position="647"/>
    </location>
</feature>
<feature type="region of interest" description="Disordered" evidence="2">
    <location>
        <begin position="817"/>
        <end position="888"/>
    </location>
</feature>
<feature type="region of interest" description="Disordered" evidence="2">
    <location>
        <begin position="1"/>
        <end position="32"/>
    </location>
</feature>
<feature type="compositionally biased region" description="Low complexity" evidence="2">
    <location>
        <begin position="57"/>
        <end position="75"/>
    </location>
</feature>
<evidence type="ECO:0000256" key="1">
    <source>
        <dbReference type="SAM" id="Coils"/>
    </source>
</evidence>
<dbReference type="GeneTree" id="ENSGT00700000104539"/>
<accession>A0A8C7C806</accession>
<evidence type="ECO:0000256" key="2">
    <source>
        <dbReference type="SAM" id="MobiDB-lite"/>
    </source>
</evidence>
<name>A0A8C7C806_ONCKI</name>
<feature type="compositionally biased region" description="Acidic residues" evidence="2">
    <location>
        <begin position="980"/>
        <end position="994"/>
    </location>
</feature>
<dbReference type="PANTHER" id="PTHR17608:SF4">
    <property type="entry name" value="GENETIC SUPPRESSOR ELEMENT 1"/>
    <property type="match status" value="1"/>
</dbReference>
<keyword evidence="1" id="KW-0175">Coiled coil</keyword>
<feature type="region of interest" description="Disordered" evidence="2">
    <location>
        <begin position="719"/>
        <end position="761"/>
    </location>
</feature>
<feature type="compositionally biased region" description="Basic and acidic residues" evidence="2">
    <location>
        <begin position="465"/>
        <end position="482"/>
    </location>
</feature>
<organism evidence="4 5">
    <name type="scientific">Oncorhynchus kisutch</name>
    <name type="common">Coho salmon</name>
    <name type="synonym">Salmo kisutch</name>
    <dbReference type="NCBI Taxonomy" id="8019"/>
    <lineage>
        <taxon>Eukaryota</taxon>
        <taxon>Metazoa</taxon>
        <taxon>Chordata</taxon>
        <taxon>Craniata</taxon>
        <taxon>Vertebrata</taxon>
        <taxon>Euteleostomi</taxon>
        <taxon>Actinopterygii</taxon>
        <taxon>Neopterygii</taxon>
        <taxon>Teleostei</taxon>
        <taxon>Protacanthopterygii</taxon>
        <taxon>Salmoniformes</taxon>
        <taxon>Salmonidae</taxon>
        <taxon>Salmoninae</taxon>
        <taxon>Oncorhynchus</taxon>
    </lineage>
</organism>
<dbReference type="PANTHER" id="PTHR17608">
    <property type="entry name" value="GENETIC SUPPRESSOR ELEMENT 1"/>
    <property type="match status" value="1"/>
</dbReference>
<feature type="compositionally biased region" description="Low complexity" evidence="2">
    <location>
        <begin position="841"/>
        <end position="852"/>
    </location>
</feature>
<dbReference type="InterPro" id="IPR042337">
    <property type="entry name" value="GSE1"/>
</dbReference>
<dbReference type="InterPro" id="IPR022207">
    <property type="entry name" value="GSE-like"/>
</dbReference>
<gene>
    <name evidence="4" type="primary">LOC109888873</name>
</gene>
<feature type="region of interest" description="Disordered" evidence="2">
    <location>
        <begin position="464"/>
        <end position="600"/>
    </location>
</feature>
<evidence type="ECO:0000313" key="4">
    <source>
        <dbReference type="Ensembl" id="ENSOKIP00005000621.1"/>
    </source>
</evidence>
<feature type="region of interest" description="Disordered" evidence="2">
    <location>
        <begin position="624"/>
        <end position="659"/>
    </location>
</feature>
<reference evidence="4" key="1">
    <citation type="submission" date="2025-08" db="UniProtKB">
        <authorList>
            <consortium name="Ensembl"/>
        </authorList>
    </citation>
    <scope>IDENTIFICATION</scope>
</reference>
<proteinExistence type="predicted"/>
<feature type="compositionally biased region" description="Polar residues" evidence="2">
    <location>
        <begin position="497"/>
        <end position="506"/>
    </location>
</feature>
<feature type="domain" description="Genetic suppressor element-like" evidence="3">
    <location>
        <begin position="652"/>
        <end position="784"/>
    </location>
</feature>
<feature type="compositionally biased region" description="Pro residues" evidence="2">
    <location>
        <begin position="517"/>
        <end position="536"/>
    </location>
</feature>
<protein>
    <submittedName>
        <fullName evidence="4">Gse1 coiled-coil protein</fullName>
    </submittedName>
</protein>
<dbReference type="Proteomes" id="UP000694557">
    <property type="component" value="Unassembled WGS sequence"/>
</dbReference>
<feature type="region of interest" description="Disordered" evidence="2">
    <location>
        <begin position="389"/>
        <end position="427"/>
    </location>
</feature>
<sequence length="1107" mass="124566">MNHESKSRSLGMISTATRTTATVSPLTPLANGSVAAHSGFAAALRQLAKQAEDPRGSSPNSESPVSSPATSLSSPVNTPKRGLSGPLQTPIREHGLPSTPSVVTIAPTPTKSGSILWRGEGRQAELGVLGVSREPVGSEPSLPQEKGAHPVLSPHILAHPSYPFTLTPSSVMQDRRLQGLSLPGLVQPAVHSGAVQEEYLRGLRPFATSDDLRLRSLPLGLDPTTAAHVTAAAAYYHPAYLHHLHRMEESLCLSALRSQFYSVPAGGAFPHLHPSALHMQLPGARYPGEFSHTHSALAERIQMEEELRQREREREHEREREREREHEREREREREHEREKQRERELERERETEMERQKDRQRERERERQMVRAVKSQYLAGLKALTALPEDRVRPGERLTPNRLDKPTLPALPVPKPLQPGLQSAPHLMPSLVPSQMGNRHTASASSGGLHGTLLSAMMLQQANGDERRLARQRRQGQEREVWPPGEEVEPRRDSYRSVSNASQRDTGNRESQPHRGAPPPLISPKPHLLPHPPAPSTTLWNPASLTETPPDPRFRFDSPVPPSRSPPDLTRIERSPSWERGEDGCRKRGKDPERLSSVRGPILQEPGLWGWAELERSTHSLHHHNHLHQSGSLSVSSPSPSSNLGVQHHAKAREGGEERGYDYDLDEWYDDSDEEEVRAHLRRVAEQPPLKLDTSSEKVCFLRVCGLTTLAHRDQLLHQKRRKRRRMLRERSISPQAGRGKRKTSPHPAAPAPTLCTTLTPEEMNCSPHLEDKKHFLNMFSLSHVTNQQRRDKEKMEGLLKAIKLKSVTLDTIRYNPLPLCRSPPVSPTGESNGLHYQDSPSLSPSYPHHPNNLHTDPLKPSTPPPSQPPPLCLQNGGGHPGHHPQQKVPLAVQNRQNITWERFIPKDFHQSVLQSNHKTLSGSTCIPESSIKSEPSVPYNIPPLKRPVLLNTSLHPTNGHHPYPSPAHHVHLGVRDELSEEEDEEEEEEEEGEAPRKWRGIESVFEAYQEYVDERCMERQVLHSQCRRLETQNYTLSLTAEQLSHSMAELVSQRQRVRDERERLQAQLEHFRKCLTIPNVPCNLTCHSPRLCHVVRLTTGERLVV</sequence>
<reference evidence="4" key="2">
    <citation type="submission" date="2025-09" db="UniProtKB">
        <authorList>
            <consortium name="Ensembl"/>
        </authorList>
    </citation>
    <scope>IDENTIFICATION</scope>
</reference>
<feature type="region of interest" description="Disordered" evidence="2">
    <location>
        <begin position="977"/>
        <end position="998"/>
    </location>
</feature>
<feature type="coiled-coil region" evidence="1">
    <location>
        <begin position="1042"/>
        <end position="1076"/>
    </location>
</feature>
<dbReference type="Pfam" id="PF12540">
    <property type="entry name" value="DUF3736"/>
    <property type="match status" value="1"/>
</dbReference>